<dbReference type="Gene3D" id="3.40.50.720">
    <property type="entry name" value="NAD(P)-binding Rossmann-like Domain"/>
    <property type="match status" value="1"/>
</dbReference>
<reference evidence="3" key="1">
    <citation type="submission" date="2018-05" db="EMBL/GenBank/DDBJ databases">
        <authorList>
            <person name="Lanie J.A."/>
            <person name="Ng W.-L."/>
            <person name="Kazmierczak K.M."/>
            <person name="Andrzejewski T.M."/>
            <person name="Davidsen T.M."/>
            <person name="Wayne K.J."/>
            <person name="Tettelin H."/>
            <person name="Glass J.I."/>
            <person name="Rusch D."/>
            <person name="Podicherti R."/>
            <person name="Tsui H.-C.T."/>
            <person name="Winkler M.E."/>
        </authorList>
    </citation>
    <scope>NUCLEOTIDE SEQUENCE</scope>
</reference>
<feature type="domain" description="Enoyl reductase (ER)" evidence="2">
    <location>
        <begin position="13"/>
        <end position="329"/>
    </location>
</feature>
<accession>A0A381PM89</accession>
<evidence type="ECO:0000313" key="3">
    <source>
        <dbReference type="EMBL" id="SUZ68145.1"/>
    </source>
</evidence>
<dbReference type="SMART" id="SM00829">
    <property type="entry name" value="PKS_ER"/>
    <property type="match status" value="1"/>
</dbReference>
<proteinExistence type="predicted"/>
<dbReference type="GO" id="GO:0016628">
    <property type="term" value="F:oxidoreductase activity, acting on the CH-CH group of donors, NAD or NADP as acceptor"/>
    <property type="evidence" value="ECO:0007669"/>
    <property type="project" value="InterPro"/>
</dbReference>
<dbReference type="PANTHER" id="PTHR43205">
    <property type="entry name" value="PROSTAGLANDIN REDUCTASE"/>
    <property type="match status" value="1"/>
</dbReference>
<protein>
    <recommendedName>
        <fullName evidence="2">Enoyl reductase (ER) domain-containing protein</fullName>
    </recommendedName>
</protein>
<gene>
    <name evidence="3" type="ORF">METZ01_LOCUS20999</name>
</gene>
<dbReference type="EMBL" id="UINC01001031">
    <property type="protein sequence ID" value="SUZ68145.1"/>
    <property type="molecule type" value="Genomic_DNA"/>
</dbReference>
<dbReference type="SUPFAM" id="SSF50129">
    <property type="entry name" value="GroES-like"/>
    <property type="match status" value="1"/>
</dbReference>
<dbReference type="Pfam" id="PF16884">
    <property type="entry name" value="ADH_N_2"/>
    <property type="match status" value="1"/>
</dbReference>
<dbReference type="InterPro" id="IPR045010">
    <property type="entry name" value="MDR_fam"/>
</dbReference>
<dbReference type="PANTHER" id="PTHR43205:SF7">
    <property type="entry name" value="PROSTAGLANDIN REDUCTASE 1"/>
    <property type="match status" value="1"/>
</dbReference>
<dbReference type="SUPFAM" id="SSF51735">
    <property type="entry name" value="NAD(P)-binding Rossmann-fold domains"/>
    <property type="match status" value="1"/>
</dbReference>
<evidence type="ECO:0000256" key="1">
    <source>
        <dbReference type="ARBA" id="ARBA00023002"/>
    </source>
</evidence>
<organism evidence="3">
    <name type="scientific">marine metagenome</name>
    <dbReference type="NCBI Taxonomy" id="408172"/>
    <lineage>
        <taxon>unclassified sequences</taxon>
        <taxon>metagenomes</taxon>
        <taxon>ecological metagenomes</taxon>
    </lineage>
</organism>
<dbReference type="Gene3D" id="3.90.180.10">
    <property type="entry name" value="Medium-chain alcohol dehydrogenases, catalytic domain"/>
    <property type="match status" value="1"/>
</dbReference>
<dbReference type="AlphaFoldDB" id="A0A381PM89"/>
<sequence length="331" mass="35943">MNKSIILNSRPDGLPTKENFLLKTEGIPKIVEGEILLKALYVSVDPYIRGRMNDVKSYVPPFEVGKPMQSGVVAEVVESKNKGYSVGIHLTGMLEWKKYQVSSGVGLFPVSSDLAPLSSYLGVLGVTGLTAYFGLLEIGKPKEGETLVVSGAAGAVGITVSEIGRIKGCKVVGIAGSDEKIKQLKDKFKLDEAINYKKTNNMAKAIKEACPNGVDIYFDNVGGVVSDGVMLNANNFCRVPVCGAISQYNDKSLTVGPRINPIIIRNRVRLQGFIVFDYADKYLEAQMKLAEWIKAGKISIKETIIEGFENIPEAFLGLFDGKNIGKMIVKI</sequence>
<dbReference type="InterPro" id="IPR011032">
    <property type="entry name" value="GroES-like_sf"/>
</dbReference>
<dbReference type="InterPro" id="IPR036291">
    <property type="entry name" value="NAD(P)-bd_dom_sf"/>
</dbReference>
<dbReference type="InterPro" id="IPR020843">
    <property type="entry name" value="ER"/>
</dbReference>
<dbReference type="Pfam" id="PF00107">
    <property type="entry name" value="ADH_zinc_N"/>
    <property type="match status" value="1"/>
</dbReference>
<dbReference type="CDD" id="cd05288">
    <property type="entry name" value="PGDH"/>
    <property type="match status" value="1"/>
</dbReference>
<dbReference type="FunFam" id="3.40.50.720:FF:000121">
    <property type="entry name" value="Prostaglandin reductase 2"/>
    <property type="match status" value="1"/>
</dbReference>
<name>A0A381PM89_9ZZZZ</name>
<dbReference type="InterPro" id="IPR013149">
    <property type="entry name" value="ADH-like_C"/>
</dbReference>
<evidence type="ECO:0000259" key="2">
    <source>
        <dbReference type="SMART" id="SM00829"/>
    </source>
</evidence>
<keyword evidence="1" id="KW-0560">Oxidoreductase</keyword>
<dbReference type="InterPro" id="IPR041694">
    <property type="entry name" value="ADH_N_2"/>
</dbReference>